<reference evidence="1 2" key="1">
    <citation type="journal article" date="2023" name="Plants (Basel)">
        <title>Bridging the Gap: Combining Genomics and Transcriptomics Approaches to Understand Stylosanthes scabra, an Orphan Legume from the Brazilian Caatinga.</title>
        <authorList>
            <person name="Ferreira-Neto J.R.C."/>
            <person name="da Silva M.D."/>
            <person name="Binneck E."/>
            <person name="de Melo N.F."/>
            <person name="da Silva R.H."/>
            <person name="de Melo A.L.T.M."/>
            <person name="Pandolfi V."/>
            <person name="Bustamante F.O."/>
            <person name="Brasileiro-Vidal A.C."/>
            <person name="Benko-Iseppon A.M."/>
        </authorList>
    </citation>
    <scope>NUCLEOTIDE SEQUENCE [LARGE SCALE GENOMIC DNA]</scope>
    <source>
        <tissue evidence="1">Leaves</tissue>
    </source>
</reference>
<dbReference type="Proteomes" id="UP001341840">
    <property type="component" value="Unassembled WGS sequence"/>
</dbReference>
<gene>
    <name evidence="1" type="ORF">PIB30_097197</name>
</gene>
<protein>
    <submittedName>
        <fullName evidence="1">Uncharacterized protein</fullName>
    </submittedName>
</protein>
<evidence type="ECO:0000313" key="1">
    <source>
        <dbReference type="EMBL" id="MED6116127.1"/>
    </source>
</evidence>
<organism evidence="1 2">
    <name type="scientific">Stylosanthes scabra</name>
    <dbReference type="NCBI Taxonomy" id="79078"/>
    <lineage>
        <taxon>Eukaryota</taxon>
        <taxon>Viridiplantae</taxon>
        <taxon>Streptophyta</taxon>
        <taxon>Embryophyta</taxon>
        <taxon>Tracheophyta</taxon>
        <taxon>Spermatophyta</taxon>
        <taxon>Magnoliopsida</taxon>
        <taxon>eudicotyledons</taxon>
        <taxon>Gunneridae</taxon>
        <taxon>Pentapetalae</taxon>
        <taxon>rosids</taxon>
        <taxon>fabids</taxon>
        <taxon>Fabales</taxon>
        <taxon>Fabaceae</taxon>
        <taxon>Papilionoideae</taxon>
        <taxon>50 kb inversion clade</taxon>
        <taxon>dalbergioids sensu lato</taxon>
        <taxon>Dalbergieae</taxon>
        <taxon>Pterocarpus clade</taxon>
        <taxon>Stylosanthes</taxon>
    </lineage>
</organism>
<sequence length="116" mass="12568">MSDTWTHQFKELFVLRRSILNNNNMSKCLYLITKNVLVAIVVRKITPKETVLKDVAAVIAAATPSGAIDPSTPPFATVSVQVNAPNSNLPPIAANEGYVEVDMSQPIMSQTGNSQQ</sequence>
<accession>A0ABU6QXH5</accession>
<feature type="non-terminal residue" evidence="1">
    <location>
        <position position="116"/>
    </location>
</feature>
<evidence type="ECO:0000313" key="2">
    <source>
        <dbReference type="Proteomes" id="UP001341840"/>
    </source>
</evidence>
<dbReference type="EMBL" id="JASCZI010002369">
    <property type="protein sequence ID" value="MED6116127.1"/>
    <property type="molecule type" value="Genomic_DNA"/>
</dbReference>
<comment type="caution">
    <text evidence="1">The sequence shown here is derived from an EMBL/GenBank/DDBJ whole genome shotgun (WGS) entry which is preliminary data.</text>
</comment>
<proteinExistence type="predicted"/>
<name>A0ABU6QXH5_9FABA</name>
<keyword evidence="2" id="KW-1185">Reference proteome</keyword>